<evidence type="ECO:0000256" key="3">
    <source>
        <dbReference type="ARBA" id="ARBA00005263"/>
    </source>
</evidence>
<evidence type="ECO:0000256" key="1">
    <source>
        <dbReference type="ARBA" id="ARBA00003913"/>
    </source>
</evidence>
<evidence type="ECO:0000313" key="9">
    <source>
        <dbReference type="EMBL" id="EPS69949.1"/>
    </source>
</evidence>
<comment type="similarity">
    <text evidence="3 7">Belongs to the clathrin light chain family.</text>
</comment>
<evidence type="ECO:0000256" key="5">
    <source>
        <dbReference type="ARBA" id="ARBA00023176"/>
    </source>
</evidence>
<keyword evidence="5 7" id="KW-0168">Coated pit</keyword>
<comment type="subcellular location">
    <subcellularLocation>
        <location evidence="2 7">Cytoplasmic vesicle membrane</location>
        <topology evidence="2 7">Peripheral membrane protein</topology>
        <orientation evidence="2 7">Cytoplasmic side</orientation>
    </subcellularLocation>
    <subcellularLocation>
        <location evidence="7">Membrane</location>
        <location evidence="7">Coated pit</location>
        <topology evidence="7">Peripheral membrane protein</topology>
        <orientation evidence="7">Cytoplasmic side</orientation>
    </subcellularLocation>
    <text evidence="7">Cytoplasmic face of coated pits and vesicles.</text>
</comment>
<dbReference type="AlphaFoldDB" id="S8CRT8"/>
<reference evidence="9 10" key="1">
    <citation type="journal article" date="2013" name="BMC Genomics">
        <title>The miniature genome of a carnivorous plant Genlisea aurea contains a low number of genes and short non-coding sequences.</title>
        <authorList>
            <person name="Leushkin E.V."/>
            <person name="Sutormin R.A."/>
            <person name="Nabieva E.R."/>
            <person name="Penin A.A."/>
            <person name="Kondrashov A.S."/>
            <person name="Logacheva M.D."/>
        </authorList>
    </citation>
    <scope>NUCLEOTIDE SEQUENCE [LARGE SCALE GENOMIC DNA]</scope>
</reference>
<evidence type="ECO:0000256" key="2">
    <source>
        <dbReference type="ARBA" id="ARBA00004180"/>
    </source>
</evidence>
<name>S8CRT8_9LAMI</name>
<evidence type="ECO:0000256" key="4">
    <source>
        <dbReference type="ARBA" id="ARBA00023136"/>
    </source>
</evidence>
<organism evidence="9 10">
    <name type="scientific">Genlisea aurea</name>
    <dbReference type="NCBI Taxonomy" id="192259"/>
    <lineage>
        <taxon>Eukaryota</taxon>
        <taxon>Viridiplantae</taxon>
        <taxon>Streptophyta</taxon>
        <taxon>Embryophyta</taxon>
        <taxon>Tracheophyta</taxon>
        <taxon>Spermatophyta</taxon>
        <taxon>Magnoliopsida</taxon>
        <taxon>eudicotyledons</taxon>
        <taxon>Gunneridae</taxon>
        <taxon>Pentapetalae</taxon>
        <taxon>asterids</taxon>
        <taxon>lamiids</taxon>
        <taxon>Lamiales</taxon>
        <taxon>Lentibulariaceae</taxon>
        <taxon>Genlisea</taxon>
    </lineage>
</organism>
<comment type="caution">
    <text evidence="9">The sequence shown here is derived from an EMBL/GenBank/DDBJ whole genome shotgun (WGS) entry which is preliminary data.</text>
</comment>
<evidence type="ECO:0000256" key="8">
    <source>
        <dbReference type="SAM" id="MobiDB-lite"/>
    </source>
</evidence>
<dbReference type="GO" id="GO:0072583">
    <property type="term" value="P:clathrin-dependent endocytosis"/>
    <property type="evidence" value="ECO:0007669"/>
    <property type="project" value="TreeGrafter"/>
</dbReference>
<dbReference type="GO" id="GO:0030132">
    <property type="term" value="C:clathrin coat of coated pit"/>
    <property type="evidence" value="ECO:0007669"/>
    <property type="project" value="InterPro"/>
</dbReference>
<dbReference type="PANTHER" id="PTHR10639">
    <property type="entry name" value="CLATHRIN LIGHT CHAIN"/>
    <property type="match status" value="1"/>
</dbReference>
<sequence length="169" mass="19672">SRDGFLPPMADVEQEESHALREWRRQNAIRLEEKEKTEKELMSKILLEAEEYRVAFHKKIQTSCETNKIANREKEKLFVSRQEKFLAEADQDYWKSISELIPKEVVPSITRKGNDKERKQTPPPTLYLQGPKPGKPTDLSRMRQLLMKLKHDSPPHLKISSPPPPLPPP</sequence>
<gene>
    <name evidence="9" type="ORF">M569_04814</name>
</gene>
<accession>S8CRT8</accession>
<dbReference type="InterPro" id="IPR000996">
    <property type="entry name" value="Clathrin_L-chain"/>
</dbReference>
<evidence type="ECO:0000256" key="7">
    <source>
        <dbReference type="RuleBase" id="RU363137"/>
    </source>
</evidence>
<keyword evidence="10" id="KW-1185">Reference proteome</keyword>
<dbReference type="PANTHER" id="PTHR10639:SF24">
    <property type="entry name" value="CLATHRIN LIGHT CHAIN 3"/>
    <property type="match status" value="1"/>
</dbReference>
<dbReference type="EMBL" id="AUSU01001884">
    <property type="protein sequence ID" value="EPS69949.1"/>
    <property type="molecule type" value="Genomic_DNA"/>
</dbReference>
<feature type="non-terminal residue" evidence="9">
    <location>
        <position position="169"/>
    </location>
</feature>
<evidence type="ECO:0000313" key="10">
    <source>
        <dbReference type="Proteomes" id="UP000015453"/>
    </source>
</evidence>
<keyword evidence="4 7" id="KW-0472">Membrane</keyword>
<comment type="function">
    <text evidence="1 7">Clathrin is the major protein of the polyhedral coat of coated pits and vesicles.</text>
</comment>
<feature type="non-terminal residue" evidence="9">
    <location>
        <position position="1"/>
    </location>
</feature>
<protein>
    <recommendedName>
        <fullName evidence="7">Clathrin light chain</fullName>
    </recommendedName>
</protein>
<dbReference type="GO" id="GO:0006886">
    <property type="term" value="P:intracellular protein transport"/>
    <property type="evidence" value="ECO:0007669"/>
    <property type="project" value="InterPro"/>
</dbReference>
<evidence type="ECO:0000256" key="6">
    <source>
        <dbReference type="ARBA" id="ARBA00023329"/>
    </source>
</evidence>
<dbReference type="GO" id="GO:0005198">
    <property type="term" value="F:structural molecule activity"/>
    <property type="evidence" value="ECO:0007669"/>
    <property type="project" value="InterPro"/>
</dbReference>
<feature type="region of interest" description="Disordered" evidence="8">
    <location>
        <begin position="105"/>
        <end position="169"/>
    </location>
</feature>
<dbReference type="Proteomes" id="UP000015453">
    <property type="component" value="Unassembled WGS sequence"/>
</dbReference>
<proteinExistence type="inferred from homology"/>
<dbReference type="OrthoDB" id="782264at2759"/>
<dbReference type="GO" id="GO:0032050">
    <property type="term" value="F:clathrin heavy chain binding"/>
    <property type="evidence" value="ECO:0007669"/>
    <property type="project" value="TreeGrafter"/>
</dbReference>
<keyword evidence="6 7" id="KW-0968">Cytoplasmic vesicle</keyword>
<dbReference type="Pfam" id="PF01086">
    <property type="entry name" value="Clathrin_lg_ch"/>
    <property type="match status" value="1"/>
</dbReference>
<dbReference type="GO" id="GO:0030130">
    <property type="term" value="C:clathrin coat of trans-Golgi network vesicle"/>
    <property type="evidence" value="ECO:0007669"/>
    <property type="project" value="InterPro"/>
</dbReference>